<keyword evidence="3 7" id="KW-0732">Signal</keyword>
<dbReference type="AlphaFoldDB" id="A0ABC8QY67"/>
<dbReference type="InterPro" id="IPR000169">
    <property type="entry name" value="Pept_cys_AS"/>
</dbReference>
<evidence type="ECO:0000313" key="10">
    <source>
        <dbReference type="EMBL" id="CAK9136562.1"/>
    </source>
</evidence>
<evidence type="ECO:0000313" key="11">
    <source>
        <dbReference type="Proteomes" id="UP001642360"/>
    </source>
</evidence>
<dbReference type="PROSITE" id="PS00640">
    <property type="entry name" value="THIOL_PROTEASE_ASN"/>
    <property type="match status" value="1"/>
</dbReference>
<comment type="caution">
    <text evidence="10">The sequence shown here is derived from an EMBL/GenBank/DDBJ whole genome shotgun (WGS) entry which is preliminary data.</text>
</comment>
<dbReference type="CDD" id="cd02248">
    <property type="entry name" value="Peptidase_C1A"/>
    <property type="match status" value="1"/>
</dbReference>
<dbReference type="SUPFAM" id="SSF54001">
    <property type="entry name" value="Cysteine proteinases"/>
    <property type="match status" value="1"/>
</dbReference>
<dbReference type="Proteomes" id="UP001642360">
    <property type="component" value="Unassembled WGS sequence"/>
</dbReference>
<proteinExistence type="inferred from homology"/>
<evidence type="ECO:0000256" key="4">
    <source>
        <dbReference type="ARBA" id="ARBA00022801"/>
    </source>
</evidence>
<dbReference type="InterPro" id="IPR013201">
    <property type="entry name" value="Prot_inhib_I29"/>
</dbReference>
<dbReference type="InterPro" id="IPR025661">
    <property type="entry name" value="Pept_asp_AS"/>
</dbReference>
<feature type="domain" description="Cathepsin propeptide inhibitor" evidence="9">
    <location>
        <begin position="45"/>
        <end position="101"/>
    </location>
</feature>
<accession>A0ABC8QY67</accession>
<dbReference type="FunFam" id="3.90.70.10:FF:000023">
    <property type="entry name" value="Senescence-specific cysteine protease SAG39"/>
    <property type="match status" value="1"/>
</dbReference>
<keyword evidence="4" id="KW-0378">Hydrolase</keyword>
<evidence type="ECO:0000256" key="3">
    <source>
        <dbReference type="ARBA" id="ARBA00022729"/>
    </source>
</evidence>
<keyword evidence="5" id="KW-0788">Thiol protease</keyword>
<feature type="signal peptide" evidence="7">
    <location>
        <begin position="1"/>
        <end position="26"/>
    </location>
</feature>
<dbReference type="InterPro" id="IPR025660">
    <property type="entry name" value="Pept_his_AS"/>
</dbReference>
<sequence length="346" mass="38516">METSFHLRSACLTVVIFLVLSTTSRAGSRVHKPKKYDPESMKRRYEKWLERHGRKYGNKDEWELRFGIYQSNVQFIDYVNSQNLSFKLADNKFADKTNEEFKSIYLGLLTDRSSRMATNLTVDRIRGLPTSVDWRKKGVVTPVKDQGECGSCWAFSAVAAVEGINMIKTGKLVSLSEQELVDCDVSSEDEGCKGGYMDKAFEFIKRNGGITTESNYPYVGKDGKCDGAKKKDHAVTISGHGIVPREDERSLQTVVASQPVSVAVDAGGYDFQFYSDGVFSGYCGKNLNHGVTIVGYGVENGFKYWLVKNSWGTGWGEGGFIKMKRGSTDKKGICGIAMESSYPIKD</sequence>
<dbReference type="PROSITE" id="PS00139">
    <property type="entry name" value="THIOL_PROTEASE_CYS"/>
    <property type="match status" value="1"/>
</dbReference>
<dbReference type="PROSITE" id="PS00639">
    <property type="entry name" value="THIOL_PROTEASE_HIS"/>
    <property type="match status" value="1"/>
</dbReference>
<keyword evidence="11" id="KW-1185">Reference proteome</keyword>
<dbReference type="Gene3D" id="3.90.70.10">
    <property type="entry name" value="Cysteine proteinases"/>
    <property type="match status" value="1"/>
</dbReference>
<organism evidence="10 11">
    <name type="scientific">Ilex paraguariensis</name>
    <name type="common">yerba mate</name>
    <dbReference type="NCBI Taxonomy" id="185542"/>
    <lineage>
        <taxon>Eukaryota</taxon>
        <taxon>Viridiplantae</taxon>
        <taxon>Streptophyta</taxon>
        <taxon>Embryophyta</taxon>
        <taxon>Tracheophyta</taxon>
        <taxon>Spermatophyta</taxon>
        <taxon>Magnoliopsida</taxon>
        <taxon>eudicotyledons</taxon>
        <taxon>Gunneridae</taxon>
        <taxon>Pentapetalae</taxon>
        <taxon>asterids</taxon>
        <taxon>campanulids</taxon>
        <taxon>Aquifoliales</taxon>
        <taxon>Aquifoliaceae</taxon>
        <taxon>Ilex</taxon>
    </lineage>
</organism>
<evidence type="ECO:0000256" key="6">
    <source>
        <dbReference type="ARBA" id="ARBA00023157"/>
    </source>
</evidence>
<feature type="chain" id="PRO_5044813242" evidence="7">
    <location>
        <begin position="27"/>
        <end position="346"/>
    </location>
</feature>
<dbReference type="Pfam" id="PF08246">
    <property type="entry name" value="Inhibitor_I29"/>
    <property type="match status" value="1"/>
</dbReference>
<feature type="domain" description="Peptidase C1A papain C-terminal" evidence="8">
    <location>
        <begin position="128"/>
        <end position="344"/>
    </location>
</feature>
<dbReference type="SMART" id="SM00848">
    <property type="entry name" value="Inhibitor_I29"/>
    <property type="match status" value="1"/>
</dbReference>
<dbReference type="GO" id="GO:0006508">
    <property type="term" value="P:proteolysis"/>
    <property type="evidence" value="ECO:0007669"/>
    <property type="project" value="UniProtKB-KW"/>
</dbReference>
<evidence type="ECO:0000256" key="1">
    <source>
        <dbReference type="ARBA" id="ARBA00008455"/>
    </source>
</evidence>
<evidence type="ECO:0000256" key="2">
    <source>
        <dbReference type="ARBA" id="ARBA00022670"/>
    </source>
</evidence>
<dbReference type="PANTHER" id="PTHR12411">
    <property type="entry name" value="CYSTEINE PROTEASE FAMILY C1-RELATED"/>
    <property type="match status" value="1"/>
</dbReference>
<gene>
    <name evidence="10" type="ORF">ILEXP_LOCUS3547</name>
</gene>
<dbReference type="InterPro" id="IPR039417">
    <property type="entry name" value="Peptidase_C1A_papain-like"/>
</dbReference>
<evidence type="ECO:0000256" key="5">
    <source>
        <dbReference type="ARBA" id="ARBA00022807"/>
    </source>
</evidence>
<dbReference type="Pfam" id="PF00112">
    <property type="entry name" value="Peptidase_C1"/>
    <property type="match status" value="1"/>
</dbReference>
<dbReference type="PRINTS" id="PR00705">
    <property type="entry name" value="PAPAIN"/>
</dbReference>
<evidence type="ECO:0000256" key="7">
    <source>
        <dbReference type="SAM" id="SignalP"/>
    </source>
</evidence>
<dbReference type="GO" id="GO:0008234">
    <property type="term" value="F:cysteine-type peptidase activity"/>
    <property type="evidence" value="ECO:0007669"/>
    <property type="project" value="UniProtKB-KW"/>
</dbReference>
<dbReference type="EMBL" id="CAUOFW020000762">
    <property type="protein sequence ID" value="CAK9136562.1"/>
    <property type="molecule type" value="Genomic_DNA"/>
</dbReference>
<reference evidence="10 11" key="1">
    <citation type="submission" date="2024-02" db="EMBL/GenBank/DDBJ databases">
        <authorList>
            <person name="Vignale AGUSTIN F."/>
            <person name="Sosa J E."/>
            <person name="Modenutti C."/>
        </authorList>
    </citation>
    <scope>NUCLEOTIDE SEQUENCE [LARGE SCALE GENOMIC DNA]</scope>
</reference>
<evidence type="ECO:0000259" key="9">
    <source>
        <dbReference type="SMART" id="SM00848"/>
    </source>
</evidence>
<dbReference type="InterPro" id="IPR013128">
    <property type="entry name" value="Peptidase_C1A"/>
</dbReference>
<dbReference type="InterPro" id="IPR038765">
    <property type="entry name" value="Papain-like_cys_pep_sf"/>
</dbReference>
<comment type="similarity">
    <text evidence="1">Belongs to the peptidase C1 family.</text>
</comment>
<dbReference type="InterPro" id="IPR000668">
    <property type="entry name" value="Peptidase_C1A_C"/>
</dbReference>
<evidence type="ECO:0000259" key="8">
    <source>
        <dbReference type="SMART" id="SM00645"/>
    </source>
</evidence>
<name>A0ABC8QY67_9AQUA</name>
<protein>
    <submittedName>
        <fullName evidence="10">Uncharacterized protein</fullName>
    </submittedName>
</protein>
<keyword evidence="2" id="KW-0645">Protease</keyword>
<dbReference type="SMART" id="SM00645">
    <property type="entry name" value="Pept_C1"/>
    <property type="match status" value="1"/>
</dbReference>
<keyword evidence="6" id="KW-1015">Disulfide bond</keyword>